<feature type="region of interest" description="Disordered" evidence="5">
    <location>
        <begin position="1"/>
        <end position="21"/>
    </location>
</feature>
<dbReference type="AlphaFoldDB" id="A0AAV6W772"/>
<dbReference type="GO" id="GO:0008270">
    <property type="term" value="F:zinc ion binding"/>
    <property type="evidence" value="ECO:0007669"/>
    <property type="project" value="UniProtKB-KW"/>
</dbReference>
<organism evidence="8 9">
    <name type="scientific">Buddleja alternifolia</name>
    <dbReference type="NCBI Taxonomy" id="168488"/>
    <lineage>
        <taxon>Eukaryota</taxon>
        <taxon>Viridiplantae</taxon>
        <taxon>Streptophyta</taxon>
        <taxon>Embryophyta</taxon>
        <taxon>Tracheophyta</taxon>
        <taxon>Spermatophyta</taxon>
        <taxon>Magnoliopsida</taxon>
        <taxon>eudicotyledons</taxon>
        <taxon>Gunneridae</taxon>
        <taxon>Pentapetalae</taxon>
        <taxon>asterids</taxon>
        <taxon>lamiids</taxon>
        <taxon>Lamiales</taxon>
        <taxon>Scrophulariaceae</taxon>
        <taxon>Buddlejeae</taxon>
        <taxon>Buddleja</taxon>
    </lineage>
</organism>
<keyword evidence="6" id="KW-1133">Transmembrane helix</keyword>
<evidence type="ECO:0000259" key="7">
    <source>
        <dbReference type="PROSITE" id="PS51999"/>
    </source>
</evidence>
<evidence type="ECO:0000313" key="8">
    <source>
        <dbReference type="EMBL" id="KAG8363604.1"/>
    </source>
</evidence>
<accession>A0AAV6W772</accession>
<evidence type="ECO:0000313" key="9">
    <source>
        <dbReference type="Proteomes" id="UP000826271"/>
    </source>
</evidence>
<dbReference type="PROSITE" id="PS51999">
    <property type="entry name" value="ZF_GRF"/>
    <property type="match status" value="1"/>
</dbReference>
<evidence type="ECO:0000256" key="1">
    <source>
        <dbReference type="ARBA" id="ARBA00022723"/>
    </source>
</evidence>
<comment type="caution">
    <text evidence="8">The sequence shown here is derived from an EMBL/GenBank/DDBJ whole genome shotgun (WGS) entry which is preliminary data.</text>
</comment>
<evidence type="ECO:0000256" key="3">
    <source>
        <dbReference type="ARBA" id="ARBA00022833"/>
    </source>
</evidence>
<reference evidence="8" key="1">
    <citation type="submission" date="2019-10" db="EMBL/GenBank/DDBJ databases">
        <authorList>
            <person name="Zhang R."/>
            <person name="Pan Y."/>
            <person name="Wang J."/>
            <person name="Ma R."/>
            <person name="Yu S."/>
        </authorList>
    </citation>
    <scope>NUCLEOTIDE SEQUENCE</scope>
    <source>
        <strain evidence="8">LA-IB0</strain>
        <tissue evidence="8">Leaf</tissue>
    </source>
</reference>
<evidence type="ECO:0000256" key="2">
    <source>
        <dbReference type="ARBA" id="ARBA00022771"/>
    </source>
</evidence>
<dbReference type="EMBL" id="WHWC01000019">
    <property type="protein sequence ID" value="KAG8363604.1"/>
    <property type="molecule type" value="Genomic_DNA"/>
</dbReference>
<keyword evidence="3" id="KW-0862">Zinc</keyword>
<gene>
    <name evidence="8" type="ORF">BUALT_Bualt19G0039700</name>
</gene>
<name>A0AAV6W772_9LAMI</name>
<dbReference type="InterPro" id="IPR010666">
    <property type="entry name" value="Znf_GRF"/>
</dbReference>
<evidence type="ECO:0000256" key="4">
    <source>
        <dbReference type="PROSITE-ProRule" id="PRU01343"/>
    </source>
</evidence>
<keyword evidence="6" id="KW-0472">Membrane</keyword>
<sequence>MFSSLPQRTKPSMSTSSNNKSFKNLKQSLELRYASPPDCECFIQAQIRVVESERKPSKGRLYYACPRQICSFFRWCKPYRAIWSPSGISVTFPSGDLFSRAEEEVEDDDEVVSGVSRVVGSQRQEMHGSYVHFSWVICAILFTMLVLILVRV</sequence>
<keyword evidence="9" id="KW-1185">Reference proteome</keyword>
<proteinExistence type="predicted"/>
<feature type="transmembrane region" description="Helical" evidence="6">
    <location>
        <begin position="130"/>
        <end position="150"/>
    </location>
</feature>
<protein>
    <recommendedName>
        <fullName evidence="7">GRF-type domain-containing protein</fullName>
    </recommendedName>
</protein>
<feature type="domain" description="GRF-type" evidence="7">
    <location>
        <begin position="39"/>
        <end position="79"/>
    </location>
</feature>
<evidence type="ECO:0000256" key="5">
    <source>
        <dbReference type="SAM" id="MobiDB-lite"/>
    </source>
</evidence>
<keyword evidence="1" id="KW-0479">Metal-binding</keyword>
<dbReference type="Proteomes" id="UP000826271">
    <property type="component" value="Unassembled WGS sequence"/>
</dbReference>
<keyword evidence="6" id="KW-0812">Transmembrane</keyword>
<keyword evidence="2 4" id="KW-0863">Zinc-finger</keyword>
<dbReference type="Pfam" id="PF06839">
    <property type="entry name" value="Zn_ribbon_GRF"/>
    <property type="match status" value="1"/>
</dbReference>
<evidence type="ECO:0000256" key="6">
    <source>
        <dbReference type="SAM" id="Phobius"/>
    </source>
</evidence>